<evidence type="ECO:0000313" key="3">
    <source>
        <dbReference type="Proteomes" id="UP000185687"/>
    </source>
</evidence>
<organism evidence="2 3">
    <name type="scientific">Natronorubrum daqingense</name>
    <dbReference type="NCBI Taxonomy" id="588898"/>
    <lineage>
        <taxon>Archaea</taxon>
        <taxon>Methanobacteriati</taxon>
        <taxon>Methanobacteriota</taxon>
        <taxon>Stenosarchaea group</taxon>
        <taxon>Halobacteria</taxon>
        <taxon>Halobacteriales</taxon>
        <taxon>Natrialbaceae</taxon>
        <taxon>Natronorubrum</taxon>
    </lineage>
</organism>
<name>A0A1N7FZI1_9EURY</name>
<accession>A0A1N7FZI1</accession>
<feature type="region of interest" description="Disordered" evidence="1">
    <location>
        <begin position="1"/>
        <end position="59"/>
    </location>
</feature>
<dbReference type="AlphaFoldDB" id="A0A1N7FZI1"/>
<proteinExistence type="predicted"/>
<dbReference type="Proteomes" id="UP000185687">
    <property type="component" value="Unassembled WGS sequence"/>
</dbReference>
<evidence type="ECO:0000256" key="1">
    <source>
        <dbReference type="SAM" id="MobiDB-lite"/>
    </source>
</evidence>
<keyword evidence="3" id="KW-1185">Reference proteome</keyword>
<feature type="compositionally biased region" description="Basic and acidic residues" evidence="1">
    <location>
        <begin position="1"/>
        <end position="16"/>
    </location>
</feature>
<evidence type="ECO:0000313" key="2">
    <source>
        <dbReference type="EMBL" id="SIS05685.1"/>
    </source>
</evidence>
<protein>
    <submittedName>
        <fullName evidence="2">Uncharacterized protein</fullName>
    </submittedName>
</protein>
<dbReference type="EMBL" id="FTNP01000008">
    <property type="protein sequence ID" value="SIS05685.1"/>
    <property type="molecule type" value="Genomic_DNA"/>
</dbReference>
<sequence>MTETTHHQSDTVRKDCASGGTDDSSETRSLESDVWSGSRNRKQASGGTGGNTPGTLKAVGNNRDVMAITQSDTTRTDTIESSTTVDLGVFVDDIPSGATAEIIVRGDRSSYELEFIRRGTRWIVEGESSSAILSAVYDSTGPVGLPETVPGWIRAFCLELNIREVSVRR</sequence>
<reference evidence="2 3" key="1">
    <citation type="submission" date="2017-01" db="EMBL/GenBank/DDBJ databases">
        <authorList>
            <person name="Mah S.A."/>
            <person name="Swanson W.J."/>
            <person name="Moy G.W."/>
            <person name="Vacquier V.D."/>
        </authorList>
    </citation>
    <scope>NUCLEOTIDE SEQUENCE [LARGE SCALE GENOMIC DNA]</scope>
    <source>
        <strain evidence="2 3">CGMCC 1.8909</strain>
    </source>
</reference>
<gene>
    <name evidence="2" type="ORF">SAMN05421809_3604</name>
</gene>